<keyword evidence="2" id="KW-1185">Reference proteome</keyword>
<dbReference type="SUPFAM" id="SSF88659">
    <property type="entry name" value="Sigma3 and sigma4 domains of RNA polymerase sigma factors"/>
    <property type="match status" value="1"/>
</dbReference>
<protein>
    <submittedName>
        <fullName evidence="1">Sigma-70 family RNA polymerase sigma factor</fullName>
    </submittedName>
</protein>
<accession>A0ABR7UWE9</accession>
<dbReference type="InterPro" id="IPR036388">
    <property type="entry name" value="WH-like_DNA-bd_sf"/>
</dbReference>
<comment type="caution">
    <text evidence="1">The sequence shown here is derived from an EMBL/GenBank/DDBJ whole genome shotgun (WGS) entry which is preliminary data.</text>
</comment>
<dbReference type="InterPro" id="IPR013324">
    <property type="entry name" value="RNA_pol_sigma_r3/r4-like"/>
</dbReference>
<dbReference type="EMBL" id="JABTCF010000001">
    <property type="protein sequence ID" value="MBD0776834.1"/>
    <property type="molecule type" value="Genomic_DNA"/>
</dbReference>
<evidence type="ECO:0000313" key="2">
    <source>
        <dbReference type="Proteomes" id="UP001166021"/>
    </source>
</evidence>
<name>A0ABR7UWE9_9FLAO</name>
<proteinExistence type="predicted"/>
<sequence length="256" mass="30487">MEALKYFESKKEFNVFVASTFSDLVKFKRENHQTAFNELLLEDLFQVKRYIAKRLSTALTKGNLPQGKYKVDDFLDQLFIETYDHFDEVEDKDGLHVWLFKKAEELLEETTTNEEYDEFFLKNIDDYSKPEWDEMEEKFSTDGDGDLVMIEELDDISYPKNDYLLKHVFIEDDKKEIQDKLDKELSGENIKKHVDMVLCQLPLPMRSVFDLATDFEFTLEEIAKIRNQSFEEVQQLLKNARKSLEESFLNRYTIEK</sequence>
<organism evidence="1 2">
    <name type="scientific">Maribacter aquimaris</name>
    <dbReference type="NCBI Taxonomy" id="2737171"/>
    <lineage>
        <taxon>Bacteria</taxon>
        <taxon>Pseudomonadati</taxon>
        <taxon>Bacteroidota</taxon>
        <taxon>Flavobacteriia</taxon>
        <taxon>Flavobacteriales</taxon>
        <taxon>Flavobacteriaceae</taxon>
        <taxon>Maribacter</taxon>
    </lineage>
</organism>
<dbReference type="RefSeq" id="WP_188242344.1">
    <property type="nucleotide sequence ID" value="NZ_JABTCF010000001.1"/>
</dbReference>
<dbReference type="Gene3D" id="1.10.10.10">
    <property type="entry name" value="Winged helix-like DNA-binding domain superfamily/Winged helix DNA-binding domain"/>
    <property type="match status" value="1"/>
</dbReference>
<gene>
    <name evidence="1" type="ORF">HPE56_03425</name>
</gene>
<reference evidence="1" key="1">
    <citation type="submission" date="2020-05" db="EMBL/GenBank/DDBJ databases">
        <title>The draft genome sequence of Maribacter sp. ANRC-HE7.</title>
        <authorList>
            <person name="Mu L."/>
        </authorList>
    </citation>
    <scope>NUCLEOTIDE SEQUENCE</scope>
    <source>
        <strain evidence="1">ANRC-HE7</strain>
    </source>
</reference>
<dbReference type="Proteomes" id="UP001166021">
    <property type="component" value="Unassembled WGS sequence"/>
</dbReference>
<evidence type="ECO:0000313" key="1">
    <source>
        <dbReference type="EMBL" id="MBD0776834.1"/>
    </source>
</evidence>